<accession>A0A016SFG0</accession>
<dbReference type="EMBL" id="JARK01001573">
    <property type="protein sequence ID" value="EYB89071.1"/>
    <property type="molecule type" value="Genomic_DNA"/>
</dbReference>
<sequence length="118" mass="13517">MFASSKCPCGTFERFEIEGVRKTSYYKPGYASFYEFFPDHFNIYLVPPTHCEAVFMCFMDKPGGKTKLGLSSLDIQSACSDSLRFIPMEQIVYHVQGGKASRFLSYFQETGIMETRLE</sequence>
<comment type="caution">
    <text evidence="1">The sequence shown here is derived from an EMBL/GenBank/DDBJ whole genome shotgun (WGS) entry which is preliminary data.</text>
</comment>
<keyword evidence="2" id="KW-1185">Reference proteome</keyword>
<reference evidence="2" key="1">
    <citation type="journal article" date="2015" name="Nat. Genet.">
        <title>The genome and transcriptome of the zoonotic hookworm Ancylostoma ceylanicum identify infection-specific gene families.</title>
        <authorList>
            <person name="Schwarz E.M."/>
            <person name="Hu Y."/>
            <person name="Antoshechkin I."/>
            <person name="Miller M.M."/>
            <person name="Sternberg P.W."/>
            <person name="Aroian R.V."/>
        </authorList>
    </citation>
    <scope>NUCLEOTIDE SEQUENCE</scope>
    <source>
        <strain evidence="2">HY135</strain>
    </source>
</reference>
<evidence type="ECO:0000313" key="2">
    <source>
        <dbReference type="Proteomes" id="UP000024635"/>
    </source>
</evidence>
<gene>
    <name evidence="1" type="primary">Acey_s0237.g3268</name>
    <name evidence="1" type="ORF">Y032_0237g3268</name>
</gene>
<name>A0A016SFG0_9BILA</name>
<proteinExistence type="predicted"/>
<protein>
    <submittedName>
        <fullName evidence="1">Uncharacterized protein</fullName>
    </submittedName>
</protein>
<dbReference type="Proteomes" id="UP000024635">
    <property type="component" value="Unassembled WGS sequence"/>
</dbReference>
<organism evidence="1 2">
    <name type="scientific">Ancylostoma ceylanicum</name>
    <dbReference type="NCBI Taxonomy" id="53326"/>
    <lineage>
        <taxon>Eukaryota</taxon>
        <taxon>Metazoa</taxon>
        <taxon>Ecdysozoa</taxon>
        <taxon>Nematoda</taxon>
        <taxon>Chromadorea</taxon>
        <taxon>Rhabditida</taxon>
        <taxon>Rhabditina</taxon>
        <taxon>Rhabditomorpha</taxon>
        <taxon>Strongyloidea</taxon>
        <taxon>Ancylostomatidae</taxon>
        <taxon>Ancylostomatinae</taxon>
        <taxon>Ancylostoma</taxon>
    </lineage>
</organism>
<evidence type="ECO:0000313" key="1">
    <source>
        <dbReference type="EMBL" id="EYB89071.1"/>
    </source>
</evidence>
<dbReference type="AlphaFoldDB" id="A0A016SFG0"/>